<feature type="compositionally biased region" description="Polar residues" evidence="1">
    <location>
        <begin position="191"/>
        <end position="209"/>
    </location>
</feature>
<dbReference type="AlphaFoldDB" id="A0AA36AKL0"/>
<evidence type="ECO:0000313" key="2">
    <source>
        <dbReference type="EMBL" id="CAI9717759.1"/>
    </source>
</evidence>
<feature type="region of interest" description="Disordered" evidence="1">
    <location>
        <begin position="140"/>
        <end position="209"/>
    </location>
</feature>
<evidence type="ECO:0000313" key="3">
    <source>
        <dbReference type="Proteomes" id="UP001162480"/>
    </source>
</evidence>
<proteinExistence type="predicted"/>
<gene>
    <name evidence="2" type="ORF">OCTVUL_1B013166</name>
</gene>
<sequence length="315" mass="36791">MAEVVLDSLFKGDRYTTNIIISNTYNSANSTATITTNNNTKNINTNNNKINNKNNNKRNNNNIHIKQIKNNIGCNSKYKDWNHNKIRDTTYSKDHNNCYHISKNYHSSTSDHFPYVSDCSNNNNNNYCSYNDNNKEEIQRVKRDNNYNIRKTNTGNNNDNDGDSNNTNTAKSESSNHKNKSGQNKVDKSDLNNTYNNKTNRDPSNLSKSVINYSNDDIYGTLKDVKQNDYNSFKYTNNNINNTNRFYFQDNDNKYFKQYSHHTDHSHNKTLDNCIEFIREDNNKSKGIVKRSGYHDRTFPRYFMNMEQDNGLELS</sequence>
<evidence type="ECO:0000256" key="1">
    <source>
        <dbReference type="SAM" id="MobiDB-lite"/>
    </source>
</evidence>
<reference evidence="2" key="1">
    <citation type="submission" date="2023-08" db="EMBL/GenBank/DDBJ databases">
        <authorList>
            <person name="Alioto T."/>
            <person name="Alioto T."/>
            <person name="Gomez Garrido J."/>
        </authorList>
    </citation>
    <scope>NUCLEOTIDE SEQUENCE</scope>
</reference>
<feature type="compositionally biased region" description="Low complexity" evidence="1">
    <location>
        <begin position="146"/>
        <end position="169"/>
    </location>
</feature>
<accession>A0AA36AKL0</accession>
<dbReference type="Proteomes" id="UP001162480">
    <property type="component" value="Chromosome 2"/>
</dbReference>
<organism evidence="2 3">
    <name type="scientific">Octopus vulgaris</name>
    <name type="common">Common octopus</name>
    <dbReference type="NCBI Taxonomy" id="6645"/>
    <lineage>
        <taxon>Eukaryota</taxon>
        <taxon>Metazoa</taxon>
        <taxon>Spiralia</taxon>
        <taxon>Lophotrochozoa</taxon>
        <taxon>Mollusca</taxon>
        <taxon>Cephalopoda</taxon>
        <taxon>Coleoidea</taxon>
        <taxon>Octopodiformes</taxon>
        <taxon>Octopoda</taxon>
        <taxon>Incirrata</taxon>
        <taxon>Octopodidae</taxon>
        <taxon>Octopus</taxon>
    </lineage>
</organism>
<dbReference type="EMBL" id="OX597815">
    <property type="protein sequence ID" value="CAI9717759.1"/>
    <property type="molecule type" value="Genomic_DNA"/>
</dbReference>
<keyword evidence="3" id="KW-1185">Reference proteome</keyword>
<name>A0AA36AKL0_OCTVU</name>
<protein>
    <submittedName>
        <fullName evidence="2">Uncharacterized protein</fullName>
    </submittedName>
</protein>